<dbReference type="EMBL" id="BMMD01000027">
    <property type="protein sequence ID" value="GGJ92354.1"/>
    <property type="molecule type" value="Genomic_DNA"/>
</dbReference>
<feature type="transmembrane region" description="Helical" evidence="7">
    <location>
        <begin position="195"/>
        <end position="215"/>
    </location>
</feature>
<evidence type="ECO:0000256" key="5">
    <source>
        <dbReference type="ARBA" id="ARBA00022989"/>
    </source>
</evidence>
<name>A0A917UX84_9MICO</name>
<gene>
    <name evidence="10" type="ORF">GCM10011372_33550</name>
</gene>
<evidence type="ECO:0000313" key="11">
    <source>
        <dbReference type="Proteomes" id="UP000636956"/>
    </source>
</evidence>
<feature type="compositionally biased region" description="Gly residues" evidence="8">
    <location>
        <begin position="1"/>
        <end position="12"/>
    </location>
</feature>
<keyword evidence="5 7" id="KW-1133">Transmembrane helix</keyword>
<feature type="transmembrane region" description="Helical" evidence="7">
    <location>
        <begin position="254"/>
        <end position="273"/>
    </location>
</feature>
<evidence type="ECO:0000256" key="6">
    <source>
        <dbReference type="ARBA" id="ARBA00023136"/>
    </source>
</evidence>
<dbReference type="Proteomes" id="UP000636956">
    <property type="component" value="Unassembled WGS sequence"/>
</dbReference>
<evidence type="ECO:0000259" key="9">
    <source>
        <dbReference type="PROSITE" id="PS50928"/>
    </source>
</evidence>
<dbReference type="InterPro" id="IPR000515">
    <property type="entry name" value="MetI-like"/>
</dbReference>
<evidence type="ECO:0000256" key="7">
    <source>
        <dbReference type="RuleBase" id="RU363032"/>
    </source>
</evidence>
<protein>
    <submittedName>
        <fullName evidence="10">Transporter</fullName>
    </submittedName>
</protein>
<comment type="similarity">
    <text evidence="7">Belongs to the binding-protein-dependent transport system permease family.</text>
</comment>
<keyword evidence="6 7" id="KW-0472">Membrane</keyword>
<dbReference type="CDD" id="cd06261">
    <property type="entry name" value="TM_PBP2"/>
    <property type="match status" value="1"/>
</dbReference>
<dbReference type="Pfam" id="PF00528">
    <property type="entry name" value="BPD_transp_1"/>
    <property type="match status" value="1"/>
</dbReference>
<feature type="transmembrane region" description="Helical" evidence="7">
    <location>
        <begin position="100"/>
        <end position="129"/>
    </location>
</feature>
<dbReference type="Gene3D" id="1.10.3720.10">
    <property type="entry name" value="MetI-like"/>
    <property type="match status" value="1"/>
</dbReference>
<evidence type="ECO:0000313" key="10">
    <source>
        <dbReference type="EMBL" id="GGJ92354.1"/>
    </source>
</evidence>
<dbReference type="InterPro" id="IPR050809">
    <property type="entry name" value="UgpAE/MalFG_permease"/>
</dbReference>
<evidence type="ECO:0000256" key="4">
    <source>
        <dbReference type="ARBA" id="ARBA00022692"/>
    </source>
</evidence>
<reference evidence="10" key="2">
    <citation type="submission" date="2020-09" db="EMBL/GenBank/DDBJ databases">
        <authorList>
            <person name="Sun Q."/>
            <person name="Zhou Y."/>
        </authorList>
    </citation>
    <scope>NUCLEOTIDE SEQUENCE</scope>
    <source>
        <strain evidence="10">CGMCC 1.8984</strain>
    </source>
</reference>
<comment type="caution">
    <text evidence="10">The sequence shown here is derived from an EMBL/GenBank/DDBJ whole genome shotgun (WGS) entry which is preliminary data.</text>
</comment>
<evidence type="ECO:0000256" key="1">
    <source>
        <dbReference type="ARBA" id="ARBA00004651"/>
    </source>
</evidence>
<proteinExistence type="inferred from homology"/>
<feature type="transmembrane region" description="Helical" evidence="7">
    <location>
        <begin position="308"/>
        <end position="330"/>
    </location>
</feature>
<comment type="subcellular location">
    <subcellularLocation>
        <location evidence="1 7">Cell membrane</location>
        <topology evidence="1 7">Multi-pass membrane protein</topology>
    </subcellularLocation>
</comment>
<feature type="transmembrane region" description="Helical" evidence="7">
    <location>
        <begin position="43"/>
        <end position="69"/>
    </location>
</feature>
<dbReference type="InterPro" id="IPR035906">
    <property type="entry name" value="MetI-like_sf"/>
</dbReference>
<dbReference type="PROSITE" id="PS50928">
    <property type="entry name" value="ABC_TM1"/>
    <property type="match status" value="1"/>
</dbReference>
<keyword evidence="11" id="KW-1185">Reference proteome</keyword>
<dbReference type="PANTHER" id="PTHR43227:SF8">
    <property type="entry name" value="DIACETYLCHITOBIOSE UPTAKE SYSTEM PERMEASE PROTEIN DASB"/>
    <property type="match status" value="1"/>
</dbReference>
<keyword evidence="3" id="KW-1003">Cell membrane</keyword>
<reference evidence="10" key="1">
    <citation type="journal article" date="2014" name="Int. J. Syst. Evol. Microbiol.">
        <title>Complete genome sequence of Corynebacterium casei LMG S-19264T (=DSM 44701T), isolated from a smear-ripened cheese.</title>
        <authorList>
            <consortium name="US DOE Joint Genome Institute (JGI-PGF)"/>
            <person name="Walter F."/>
            <person name="Albersmeier A."/>
            <person name="Kalinowski J."/>
            <person name="Ruckert C."/>
        </authorList>
    </citation>
    <scope>NUCLEOTIDE SEQUENCE</scope>
    <source>
        <strain evidence="10">CGMCC 1.8984</strain>
    </source>
</reference>
<feature type="transmembrane region" description="Helical" evidence="7">
    <location>
        <begin position="141"/>
        <end position="161"/>
    </location>
</feature>
<dbReference type="SUPFAM" id="SSF161098">
    <property type="entry name" value="MetI-like"/>
    <property type="match status" value="1"/>
</dbReference>
<evidence type="ECO:0000256" key="8">
    <source>
        <dbReference type="SAM" id="MobiDB-lite"/>
    </source>
</evidence>
<sequence>MTQLTGGPGIAGPGPAAPAGGTPPGSRVRGSSFRRKEENRTGLALISPTVIIVVAAVVLPIIWAIALAFQRVRLINIRGTGFIGEYTLANFANVLTSPGFLGALFTTLIYSVVGTALAIGIGLIAALALRKPFPGRGLIRASLLLPYVAPVVAATFVWSTMLNPQFGVVNWFGTMVLGWEDPVAFLSDRALPVSIFGWQVELPIALITVILFEGWRSFPFAFLFLTARLQAVPEVLDEAARIDGATPSQRFRHILLPQLLPTIAVLTVLRFIWTFNNFDDIYLLTGGGAGTEVVSVRVFDYLTARGDIGAAAAQALLLAVILAMLVGVYLKLFGREEEQA</sequence>
<feature type="region of interest" description="Disordered" evidence="8">
    <location>
        <begin position="1"/>
        <end position="34"/>
    </location>
</feature>
<accession>A0A917UX84</accession>
<dbReference type="PANTHER" id="PTHR43227">
    <property type="entry name" value="BLL4140 PROTEIN"/>
    <property type="match status" value="1"/>
</dbReference>
<dbReference type="GO" id="GO:0005886">
    <property type="term" value="C:plasma membrane"/>
    <property type="evidence" value="ECO:0007669"/>
    <property type="project" value="UniProtKB-SubCell"/>
</dbReference>
<evidence type="ECO:0000256" key="2">
    <source>
        <dbReference type="ARBA" id="ARBA00022448"/>
    </source>
</evidence>
<keyword evidence="2 7" id="KW-0813">Transport</keyword>
<keyword evidence="4 7" id="KW-0812">Transmembrane</keyword>
<dbReference type="GO" id="GO:0055085">
    <property type="term" value="P:transmembrane transport"/>
    <property type="evidence" value="ECO:0007669"/>
    <property type="project" value="InterPro"/>
</dbReference>
<dbReference type="AlphaFoldDB" id="A0A917UX84"/>
<organism evidence="10 11">
    <name type="scientific">Agromyces bauzanensis</name>
    <dbReference type="NCBI Taxonomy" id="1308924"/>
    <lineage>
        <taxon>Bacteria</taxon>
        <taxon>Bacillati</taxon>
        <taxon>Actinomycetota</taxon>
        <taxon>Actinomycetes</taxon>
        <taxon>Micrococcales</taxon>
        <taxon>Microbacteriaceae</taxon>
        <taxon>Agromyces</taxon>
    </lineage>
</organism>
<feature type="domain" description="ABC transmembrane type-1" evidence="9">
    <location>
        <begin position="104"/>
        <end position="329"/>
    </location>
</feature>
<evidence type="ECO:0000256" key="3">
    <source>
        <dbReference type="ARBA" id="ARBA00022475"/>
    </source>
</evidence>